<keyword evidence="2" id="KW-1185">Reference proteome</keyword>
<evidence type="ECO:0000313" key="1">
    <source>
        <dbReference type="EMBL" id="CAG8842999.1"/>
    </source>
</evidence>
<protein>
    <submittedName>
        <fullName evidence="1">30016_t:CDS:1</fullName>
    </submittedName>
</protein>
<evidence type="ECO:0000313" key="2">
    <source>
        <dbReference type="Proteomes" id="UP000789920"/>
    </source>
</evidence>
<dbReference type="EMBL" id="CAJVQC010136524">
    <property type="protein sequence ID" value="CAG8842999.1"/>
    <property type="molecule type" value="Genomic_DNA"/>
</dbReference>
<dbReference type="Proteomes" id="UP000789920">
    <property type="component" value="Unassembled WGS sequence"/>
</dbReference>
<name>A0ACA9SL37_9GLOM</name>
<reference evidence="1" key="1">
    <citation type="submission" date="2021-06" db="EMBL/GenBank/DDBJ databases">
        <authorList>
            <person name="Kallberg Y."/>
            <person name="Tangrot J."/>
            <person name="Rosling A."/>
        </authorList>
    </citation>
    <scope>NUCLEOTIDE SEQUENCE</scope>
    <source>
        <strain evidence="1">MA461A</strain>
    </source>
</reference>
<accession>A0ACA9SL37</accession>
<feature type="non-terminal residue" evidence="1">
    <location>
        <position position="1"/>
    </location>
</feature>
<gene>
    <name evidence="1" type="ORF">RPERSI_LOCUS32568</name>
</gene>
<comment type="caution">
    <text evidence="1">The sequence shown here is derived from an EMBL/GenBank/DDBJ whole genome shotgun (WGS) entry which is preliminary data.</text>
</comment>
<organism evidence="1 2">
    <name type="scientific">Racocetra persica</name>
    <dbReference type="NCBI Taxonomy" id="160502"/>
    <lineage>
        <taxon>Eukaryota</taxon>
        <taxon>Fungi</taxon>
        <taxon>Fungi incertae sedis</taxon>
        <taxon>Mucoromycota</taxon>
        <taxon>Glomeromycotina</taxon>
        <taxon>Glomeromycetes</taxon>
        <taxon>Diversisporales</taxon>
        <taxon>Gigasporaceae</taxon>
        <taxon>Racocetra</taxon>
    </lineage>
</organism>
<proteinExistence type="predicted"/>
<sequence length="104" mass="11782">IKDICFINLSKPELSEQKNNQVSFLPMEDLGESSLYTVPSKIRKIEEVYKKGYTYFQENDLLLAKLGVCFENNKMSIAKNLVNGVGFGSTEFIVLRAKEGILIE</sequence>